<comment type="caution">
    <text evidence="2">The sequence shown here is derived from an EMBL/GenBank/DDBJ whole genome shotgun (WGS) entry which is preliminary data.</text>
</comment>
<name>A0ABS5VQ79_9BACT</name>
<dbReference type="EMBL" id="JAHESD010000017">
    <property type="protein sequence ID" value="MBT1703605.1"/>
    <property type="molecule type" value="Genomic_DNA"/>
</dbReference>
<organism evidence="2 3">
    <name type="scientific">Chryseosolibacter indicus</name>
    <dbReference type="NCBI Taxonomy" id="2782351"/>
    <lineage>
        <taxon>Bacteria</taxon>
        <taxon>Pseudomonadati</taxon>
        <taxon>Bacteroidota</taxon>
        <taxon>Cytophagia</taxon>
        <taxon>Cytophagales</taxon>
        <taxon>Chryseotaleaceae</taxon>
        <taxon>Chryseosolibacter</taxon>
    </lineage>
</organism>
<accession>A0ABS5VQ79</accession>
<reference evidence="2 3" key="1">
    <citation type="submission" date="2021-05" db="EMBL/GenBank/DDBJ databases">
        <title>A Polyphasic approach of four new species of the genus Ohtaekwangia: Ohtaekwangia histidinii sp. nov., Ohtaekwangia cretensis sp. nov., Ohtaekwangia indiensis sp. nov., Ohtaekwangia reichenbachii sp. nov. from diverse environment.</title>
        <authorList>
            <person name="Octaviana S."/>
        </authorList>
    </citation>
    <scope>NUCLEOTIDE SEQUENCE [LARGE SCALE GENOMIC DNA]</scope>
    <source>
        <strain evidence="2 3">PWU20</strain>
    </source>
</reference>
<feature type="region of interest" description="Disordered" evidence="1">
    <location>
        <begin position="28"/>
        <end position="49"/>
    </location>
</feature>
<evidence type="ECO:0000313" key="2">
    <source>
        <dbReference type="EMBL" id="MBT1703605.1"/>
    </source>
</evidence>
<keyword evidence="3" id="KW-1185">Reference proteome</keyword>
<protein>
    <recommendedName>
        <fullName evidence="4">Outer membrane protein beta-barrel domain-containing protein</fullName>
    </recommendedName>
</protein>
<proteinExistence type="predicted"/>
<sequence length="241" mass="27370">MLKVRILLILLLTSFYVKHSFGQRSKNGGISNYSQSKHKPSKVAGSKQKNADGLLDSKHPYHGLGLKFGDPFAITYKYYASSRFSFAADVGRASSGLYGRHFKDKFSEYIVTDTLSQGASLSYITHKALTDIIVEGKILYHIDITKISPGLQLYVGAGWEWKRTRLRYDFFYYPAESGAENEFGRFERTRITMGPQLVLGIEYGSFRIPVSAFMELEYFTDIQADPGWQRFEGGVGLRYIF</sequence>
<evidence type="ECO:0000256" key="1">
    <source>
        <dbReference type="SAM" id="MobiDB-lite"/>
    </source>
</evidence>
<evidence type="ECO:0000313" key="3">
    <source>
        <dbReference type="Proteomes" id="UP000772618"/>
    </source>
</evidence>
<gene>
    <name evidence="2" type="ORF">KK060_09965</name>
</gene>
<evidence type="ECO:0008006" key="4">
    <source>
        <dbReference type="Google" id="ProtNLM"/>
    </source>
</evidence>
<dbReference type="Proteomes" id="UP000772618">
    <property type="component" value="Unassembled WGS sequence"/>
</dbReference>